<dbReference type="Proteomes" id="UP000316270">
    <property type="component" value="Chromosome 12"/>
</dbReference>
<keyword evidence="4" id="KW-1185">Reference proteome</keyword>
<feature type="region of interest" description="Disordered" evidence="2">
    <location>
        <begin position="253"/>
        <end position="327"/>
    </location>
</feature>
<reference evidence="3 4" key="1">
    <citation type="submission" date="2019-07" db="EMBL/GenBank/DDBJ databases">
        <title>Finished genome of Venturia effusa.</title>
        <authorList>
            <person name="Young C.A."/>
            <person name="Cox M.P."/>
            <person name="Ganley A.R.D."/>
            <person name="David W.J."/>
        </authorList>
    </citation>
    <scope>NUCLEOTIDE SEQUENCE [LARGE SCALE GENOMIC DNA]</scope>
    <source>
        <strain evidence="4">albino</strain>
    </source>
</reference>
<keyword evidence="1" id="KW-0175">Coiled coil</keyword>
<feature type="compositionally biased region" description="Basic and acidic residues" evidence="2">
    <location>
        <begin position="274"/>
        <end position="295"/>
    </location>
</feature>
<accession>A0A517LHJ6</accession>
<organism evidence="3 4">
    <name type="scientific">Venturia effusa</name>
    <dbReference type="NCBI Taxonomy" id="50376"/>
    <lineage>
        <taxon>Eukaryota</taxon>
        <taxon>Fungi</taxon>
        <taxon>Dikarya</taxon>
        <taxon>Ascomycota</taxon>
        <taxon>Pezizomycotina</taxon>
        <taxon>Dothideomycetes</taxon>
        <taxon>Pleosporomycetidae</taxon>
        <taxon>Venturiales</taxon>
        <taxon>Venturiaceae</taxon>
        <taxon>Venturia</taxon>
    </lineage>
</organism>
<gene>
    <name evidence="3" type="ORF">FKW77_007267</name>
</gene>
<evidence type="ECO:0000313" key="3">
    <source>
        <dbReference type="EMBL" id="QDS75109.1"/>
    </source>
</evidence>
<feature type="region of interest" description="Disordered" evidence="2">
    <location>
        <begin position="350"/>
        <end position="369"/>
    </location>
</feature>
<feature type="region of interest" description="Disordered" evidence="2">
    <location>
        <begin position="507"/>
        <end position="531"/>
    </location>
</feature>
<dbReference type="OrthoDB" id="5326588at2759"/>
<proteinExistence type="predicted"/>
<feature type="compositionally biased region" description="Acidic residues" evidence="2">
    <location>
        <begin position="466"/>
        <end position="480"/>
    </location>
</feature>
<feature type="coiled-coil region" evidence="1">
    <location>
        <begin position="122"/>
        <end position="185"/>
    </location>
</feature>
<evidence type="ECO:0000256" key="2">
    <source>
        <dbReference type="SAM" id="MobiDB-lite"/>
    </source>
</evidence>
<evidence type="ECO:0000256" key="1">
    <source>
        <dbReference type="SAM" id="Coils"/>
    </source>
</evidence>
<feature type="region of interest" description="Disordered" evidence="2">
    <location>
        <begin position="463"/>
        <end position="489"/>
    </location>
</feature>
<feature type="compositionally biased region" description="Polar residues" evidence="2">
    <location>
        <begin position="356"/>
        <end position="369"/>
    </location>
</feature>
<sequence>MVCYDPAFQKSLNVLVYSMQSPFERQFQVLADDLSCQGLYRGYKLRNAKLDALVADPPKYLTGKKSLAARDFTDLEDEGVLREIHDHLFERYNLLDRVIRARRLHHSRFFVLDLDYGHELYLNQLNQQKFTVIRALERLEKRTAEVLYKKQKWFKWVRQCQDDEEKQAENEKEKIKREAALFRRQWKQIECRMRALRAKEEQKQQDAYLDKAYEERMLESDDAGESDWDPIEDFMDDKRGTYIDLIRHFLWSTPPDSDLPENEEQIAKSSVSNKTDKGQREDQKDNRSSLEKSLADNEIESAPKKKKKKNKKKDAAGIGLPIPSSGNARIQQVANAAKIPDKSKIETEEELRTRLSTPQVVQESSGPQVAGTIQNPISLMGHAPSLADDETDGLVSQIVEIKHLLFCRILLTHATLLPIALRSDSVDAFLANTEVSEVDLRDLCLQMEQPDLQQIRDACADLTREDEPDDPEADDEEDPTDMNTKDWRGIPKDLRMFDPRISKRGAIPETWKPKREGKPGPSGGVPSRRADALDSDGVMVDFGELDDKGEYLKKKMRVKICGRYIWNYASQSAKSRSGWLQFSVIAGNCSLFIQYLSMKSSTVCVLVRDGKDGRIVVKPPEDQLFLVREKSGRGRASKNEWTDIQVVGERFFEEMDQRRTWHFGFNDYYDVYVWDLCSGDDFQTLYRAIYETLLKARRATEPREMYLHLKPILSSLTRDEETARAREIRPNSDEVSIFEDMTGPDTRFIFGKRFGVSKPEDLSESADPAVLWYLFYNEADAMEDVILFPDEENLKVGEIETRISQFEREGPVLRRFVNDLDVDEHLSDYELSDDSSSEGGFLVRPGDDQDVAIKQLQAEANDTSDWSEDEGDENSMALDLAQESRFGWNRGISSLLLQASIADMGGPSADSPRISAFRKSPAYSVLSKWHRVNDIVNNEEADQDGHVTFIEWVERDRSKHFKDMFHACDLDPESVAAYNESMDLAKSIEQNEMGSLDRAEYCFLLLDFLGVQPGVGARRAMRDIVRAYAMIVPFFPGLPQHSITAFLESKHGKRFKSSKLFRPHERTQVPNQRSHTSNRYRDKSFWKEWQDIEKNAGSRTPLPYVYPREWDKLARPIIARWGEPFNRDRRISHPDHHLNLLEHAKSFASKNTGARFALLRIWSSPYFWPLMLGYDNRDMTAFTDGQERSWEFKFIPKDMGCSEWSIHFSVNSALESMAKPLGHVGMDEAGEIIHRRDIILVMGTDEEDLMRRVVGTTFAVQGRPWLREIDLARSFINVDEAFLDKLDGWWFD</sequence>
<evidence type="ECO:0000313" key="4">
    <source>
        <dbReference type="Proteomes" id="UP000316270"/>
    </source>
</evidence>
<protein>
    <submittedName>
        <fullName evidence="3">Uncharacterized protein</fullName>
    </submittedName>
</protein>
<name>A0A517LHJ6_9PEZI</name>
<dbReference type="EMBL" id="CP042196">
    <property type="protein sequence ID" value="QDS75109.1"/>
    <property type="molecule type" value="Genomic_DNA"/>
</dbReference>